<name>A0A0V0QV34_PSEPJ</name>
<protein>
    <submittedName>
        <fullName evidence="2">Uncharacterized protein</fullName>
    </submittedName>
</protein>
<reference evidence="2 3" key="1">
    <citation type="journal article" date="2015" name="Sci. Rep.">
        <title>Genome of the facultative scuticociliatosis pathogen Pseudocohnilembus persalinus provides insight into its virulence through horizontal gene transfer.</title>
        <authorList>
            <person name="Xiong J."/>
            <person name="Wang G."/>
            <person name="Cheng J."/>
            <person name="Tian M."/>
            <person name="Pan X."/>
            <person name="Warren A."/>
            <person name="Jiang C."/>
            <person name="Yuan D."/>
            <person name="Miao W."/>
        </authorList>
    </citation>
    <scope>NUCLEOTIDE SEQUENCE [LARGE SCALE GENOMIC DNA]</scope>
    <source>
        <strain evidence="2">36N120E</strain>
    </source>
</reference>
<feature type="coiled-coil region" evidence="1">
    <location>
        <begin position="45"/>
        <end position="79"/>
    </location>
</feature>
<proteinExistence type="predicted"/>
<comment type="caution">
    <text evidence="2">The sequence shown here is derived from an EMBL/GenBank/DDBJ whole genome shotgun (WGS) entry which is preliminary data.</text>
</comment>
<evidence type="ECO:0000313" key="3">
    <source>
        <dbReference type="Proteomes" id="UP000054937"/>
    </source>
</evidence>
<dbReference type="EMBL" id="LDAU01000098">
    <property type="protein sequence ID" value="KRX06220.1"/>
    <property type="molecule type" value="Genomic_DNA"/>
</dbReference>
<dbReference type="InParanoid" id="A0A0V0QV34"/>
<evidence type="ECO:0000256" key="1">
    <source>
        <dbReference type="SAM" id="Coils"/>
    </source>
</evidence>
<dbReference type="Proteomes" id="UP000054937">
    <property type="component" value="Unassembled WGS sequence"/>
</dbReference>
<evidence type="ECO:0000313" key="2">
    <source>
        <dbReference type="EMBL" id="KRX06220.1"/>
    </source>
</evidence>
<organism evidence="2 3">
    <name type="scientific">Pseudocohnilembus persalinus</name>
    <name type="common">Ciliate</name>
    <dbReference type="NCBI Taxonomy" id="266149"/>
    <lineage>
        <taxon>Eukaryota</taxon>
        <taxon>Sar</taxon>
        <taxon>Alveolata</taxon>
        <taxon>Ciliophora</taxon>
        <taxon>Intramacronucleata</taxon>
        <taxon>Oligohymenophorea</taxon>
        <taxon>Scuticociliatia</taxon>
        <taxon>Philasterida</taxon>
        <taxon>Pseudocohnilembidae</taxon>
        <taxon>Pseudocohnilembus</taxon>
    </lineage>
</organism>
<gene>
    <name evidence="2" type="ORF">PPERSA_06102</name>
</gene>
<sequence length="100" mass="12516">MLIYFHLQFLKIIKLKHQLTIFITILKYIKYINITQIYHYRLYKQKILLKEIQDLEEKLKIQDQRLIQLENNQKNQQQAYGVLMKITQKQQFRKQMYQLQ</sequence>
<accession>A0A0V0QV34</accession>
<keyword evidence="3" id="KW-1185">Reference proteome</keyword>
<dbReference type="AlphaFoldDB" id="A0A0V0QV34"/>
<keyword evidence="1" id="KW-0175">Coiled coil</keyword>